<dbReference type="InterPro" id="IPR028309">
    <property type="entry name" value="RB_fam"/>
</dbReference>
<dbReference type="GO" id="GO:0000785">
    <property type="term" value="C:chromatin"/>
    <property type="evidence" value="ECO:0007669"/>
    <property type="project" value="TreeGrafter"/>
</dbReference>
<gene>
    <name evidence="2" type="ORF">A4U43_C06F12720</name>
</gene>
<organism evidence="2 3">
    <name type="scientific">Asparagus officinalis</name>
    <name type="common">Garden asparagus</name>
    <dbReference type="NCBI Taxonomy" id="4686"/>
    <lineage>
        <taxon>Eukaryota</taxon>
        <taxon>Viridiplantae</taxon>
        <taxon>Streptophyta</taxon>
        <taxon>Embryophyta</taxon>
        <taxon>Tracheophyta</taxon>
        <taxon>Spermatophyta</taxon>
        <taxon>Magnoliopsida</taxon>
        <taxon>Liliopsida</taxon>
        <taxon>Asparagales</taxon>
        <taxon>Asparagaceae</taxon>
        <taxon>Asparagoideae</taxon>
        <taxon>Asparagus</taxon>
    </lineage>
</organism>
<accession>A0A5P1EM43</accession>
<dbReference type="PANTHER" id="PTHR13742">
    <property type="entry name" value="RETINOBLASTOMA-ASSOCIATED PROTEIN RB -RELATED"/>
    <property type="match status" value="1"/>
</dbReference>
<proteinExistence type="predicted"/>
<sequence>MEDVKLEISSRSDEGGAIEARFSNLCKVSTTDHHKLAWYVRYYKRAYQEFFKCNSGSVQHPAVSSSTGYVFDYHRFGWLPSSTGYVSDYHRFGWLLFLALRLHAFGRFKYLVTCTNGLVSILVSCYTA</sequence>
<dbReference type="Gramene" id="ONK66854">
    <property type="protein sequence ID" value="ONK66854"/>
    <property type="gene ID" value="A4U43_C06F12720"/>
</dbReference>
<evidence type="ECO:0000313" key="2">
    <source>
        <dbReference type="EMBL" id="ONK66854.1"/>
    </source>
</evidence>
<dbReference type="GO" id="GO:0005667">
    <property type="term" value="C:transcription regulator complex"/>
    <property type="evidence" value="ECO:0007669"/>
    <property type="project" value="TreeGrafter"/>
</dbReference>
<dbReference type="Pfam" id="PF11934">
    <property type="entry name" value="DUF3452"/>
    <property type="match status" value="1"/>
</dbReference>
<dbReference type="InterPro" id="IPR024599">
    <property type="entry name" value="RB_N"/>
</dbReference>
<feature type="domain" description="Retinoblastoma-associated protein N-terminal" evidence="1">
    <location>
        <begin position="24"/>
        <end position="127"/>
    </location>
</feature>
<protein>
    <recommendedName>
        <fullName evidence="1">Retinoblastoma-associated protein N-terminal domain-containing protein</fullName>
    </recommendedName>
</protein>
<dbReference type="EMBL" id="CM007386">
    <property type="protein sequence ID" value="ONK66854.1"/>
    <property type="molecule type" value="Genomic_DNA"/>
</dbReference>
<name>A0A5P1EM43_ASPOF</name>
<reference evidence="3" key="1">
    <citation type="journal article" date="2017" name="Nat. Commun.">
        <title>The asparagus genome sheds light on the origin and evolution of a young Y chromosome.</title>
        <authorList>
            <person name="Harkess A."/>
            <person name="Zhou J."/>
            <person name="Xu C."/>
            <person name="Bowers J.E."/>
            <person name="Van der Hulst R."/>
            <person name="Ayyampalayam S."/>
            <person name="Mercati F."/>
            <person name="Riccardi P."/>
            <person name="McKain M.R."/>
            <person name="Kakrana A."/>
            <person name="Tang H."/>
            <person name="Ray J."/>
            <person name="Groenendijk J."/>
            <person name="Arikit S."/>
            <person name="Mathioni S.M."/>
            <person name="Nakano M."/>
            <person name="Shan H."/>
            <person name="Telgmann-Rauber A."/>
            <person name="Kanno A."/>
            <person name="Yue Z."/>
            <person name="Chen H."/>
            <person name="Li W."/>
            <person name="Chen Y."/>
            <person name="Xu X."/>
            <person name="Zhang Y."/>
            <person name="Luo S."/>
            <person name="Chen H."/>
            <person name="Gao J."/>
            <person name="Mao Z."/>
            <person name="Pires J.C."/>
            <person name="Luo M."/>
            <person name="Kudrna D."/>
            <person name="Wing R.A."/>
            <person name="Meyers B.C."/>
            <person name="Yi K."/>
            <person name="Kong H."/>
            <person name="Lavrijsen P."/>
            <person name="Sunseri F."/>
            <person name="Falavigna A."/>
            <person name="Ye Y."/>
            <person name="Leebens-Mack J.H."/>
            <person name="Chen G."/>
        </authorList>
    </citation>
    <scope>NUCLEOTIDE SEQUENCE [LARGE SCALE GENOMIC DNA]</scope>
    <source>
        <strain evidence="3">cv. DH0086</strain>
    </source>
</reference>
<evidence type="ECO:0000259" key="1">
    <source>
        <dbReference type="Pfam" id="PF11934"/>
    </source>
</evidence>
<dbReference type="AlphaFoldDB" id="A0A5P1EM43"/>
<dbReference type="GO" id="GO:0006357">
    <property type="term" value="P:regulation of transcription by RNA polymerase II"/>
    <property type="evidence" value="ECO:0007669"/>
    <property type="project" value="InterPro"/>
</dbReference>
<keyword evidence="3" id="KW-1185">Reference proteome</keyword>
<dbReference type="PANTHER" id="PTHR13742:SF17">
    <property type="entry name" value="RE32990P-RELATED"/>
    <property type="match status" value="1"/>
</dbReference>
<evidence type="ECO:0000313" key="3">
    <source>
        <dbReference type="Proteomes" id="UP000243459"/>
    </source>
</evidence>
<dbReference type="GO" id="GO:0030154">
    <property type="term" value="P:cell differentiation"/>
    <property type="evidence" value="ECO:0007669"/>
    <property type="project" value="TreeGrafter"/>
</dbReference>
<dbReference type="Proteomes" id="UP000243459">
    <property type="component" value="Chromosome 6"/>
</dbReference>
<dbReference type="GO" id="GO:2000134">
    <property type="term" value="P:negative regulation of G1/S transition of mitotic cell cycle"/>
    <property type="evidence" value="ECO:0007669"/>
    <property type="project" value="TreeGrafter"/>
</dbReference>
<dbReference type="GO" id="GO:0000977">
    <property type="term" value="F:RNA polymerase II transcription regulatory region sequence-specific DNA binding"/>
    <property type="evidence" value="ECO:0007669"/>
    <property type="project" value="TreeGrafter"/>
</dbReference>